<name>A0A9J6RLM4_9GAMM</name>
<gene>
    <name evidence="1" type="ORF">O0V09_07745</name>
</gene>
<dbReference type="Proteomes" id="UP001069090">
    <property type="component" value="Unassembled WGS sequence"/>
</dbReference>
<evidence type="ECO:0000313" key="2">
    <source>
        <dbReference type="Proteomes" id="UP001069090"/>
    </source>
</evidence>
<evidence type="ECO:0000313" key="1">
    <source>
        <dbReference type="EMBL" id="MCZ0865087.1"/>
    </source>
</evidence>
<comment type="caution">
    <text evidence="1">The sequence shown here is derived from an EMBL/GenBank/DDBJ whole genome shotgun (WGS) entry which is preliminary data.</text>
</comment>
<accession>A0A9J6RLM4</accession>
<proteinExistence type="predicted"/>
<protein>
    <submittedName>
        <fullName evidence="1">Uncharacterized protein</fullName>
    </submittedName>
</protein>
<reference evidence="1 2" key="1">
    <citation type="submission" date="2022-12" db="EMBL/GenBank/DDBJ databases">
        <title>Dasania phycosphaerae sp. nov., isolated from particulate material of the south coast of Korea.</title>
        <authorList>
            <person name="Jiang Y."/>
        </authorList>
    </citation>
    <scope>NUCLEOTIDE SEQUENCE [LARGE SCALE GENOMIC DNA]</scope>
    <source>
        <strain evidence="1 2">GY-19</strain>
    </source>
</reference>
<dbReference type="EMBL" id="JAPTGG010000005">
    <property type="protein sequence ID" value="MCZ0865087.1"/>
    <property type="molecule type" value="Genomic_DNA"/>
</dbReference>
<keyword evidence="2" id="KW-1185">Reference proteome</keyword>
<sequence length="209" mass="22885">MPDSMTKTQLVADLRLALSDAESFFSTADANQTEDVFWRMLTIAASDMHRARPRTLSGSLALIAGVASYPAPADLEDFKLSNWGMDARARYNPWDGAYPRRLPTVTVIGDSNGKTLELSFAPTSPMITVLGATYGFFYYGQHTLPDDGSSSINESDRELLILRATAEAMKQLAIKRLKTAVSVKPGVGRDRQGSPAEIYQNLMIEFLAA</sequence>
<dbReference type="AlphaFoldDB" id="A0A9J6RLM4"/>
<organism evidence="1 2">
    <name type="scientific">Dasania phycosphaerae</name>
    <dbReference type="NCBI Taxonomy" id="2950436"/>
    <lineage>
        <taxon>Bacteria</taxon>
        <taxon>Pseudomonadati</taxon>
        <taxon>Pseudomonadota</taxon>
        <taxon>Gammaproteobacteria</taxon>
        <taxon>Cellvibrionales</taxon>
        <taxon>Spongiibacteraceae</taxon>
        <taxon>Dasania</taxon>
    </lineage>
</organism>
<dbReference type="RefSeq" id="WP_258331238.1">
    <property type="nucleotide sequence ID" value="NZ_JAPTGG010000005.1"/>
</dbReference>